<organism evidence="1 2">
    <name type="scientific">Rhabditophanes sp. KR3021</name>
    <dbReference type="NCBI Taxonomy" id="114890"/>
    <lineage>
        <taxon>Eukaryota</taxon>
        <taxon>Metazoa</taxon>
        <taxon>Ecdysozoa</taxon>
        <taxon>Nematoda</taxon>
        <taxon>Chromadorea</taxon>
        <taxon>Rhabditida</taxon>
        <taxon>Tylenchina</taxon>
        <taxon>Panagrolaimomorpha</taxon>
        <taxon>Strongyloidoidea</taxon>
        <taxon>Alloionematidae</taxon>
        <taxon>Rhabditophanes</taxon>
    </lineage>
</organism>
<proteinExistence type="predicted"/>
<dbReference type="WBParaSite" id="RSKR_0000822500.1">
    <property type="protein sequence ID" value="RSKR_0000822500.1"/>
    <property type="gene ID" value="RSKR_0000822500"/>
</dbReference>
<dbReference type="Proteomes" id="UP000095286">
    <property type="component" value="Unplaced"/>
</dbReference>
<reference evidence="2" key="1">
    <citation type="submission" date="2016-11" db="UniProtKB">
        <authorList>
            <consortium name="WormBaseParasite"/>
        </authorList>
    </citation>
    <scope>IDENTIFICATION</scope>
    <source>
        <strain evidence="2">KR3021</strain>
    </source>
</reference>
<accession>A0AC35U762</accession>
<name>A0AC35U762_9BILA</name>
<evidence type="ECO:0000313" key="1">
    <source>
        <dbReference type="Proteomes" id="UP000095286"/>
    </source>
</evidence>
<sequence>MSSGFFNEAHDIEHATFFLHSGNGTNISIQAAMNFAINQLKLAPTVAQNAAFLSDFFNAGHNFNWARFTTFAYLCRAIAQGYAATHPLDDKWRKVPVIMLESFYPKIQMAQQASMLPPPAAMTPSHTGSSYNERRSGEDWNLPAHLRARYAQRFNQLDIMRNDFLDQGIVTKVLRESNLPTHTLAKVWEYTCGAGTISRGRFIAAIFMAEKLAEGYSLPSKLPNELISIITGVQTTYSPATVQNVQTSIGGMTFEEKRMDSLKRSEAILQPRREALLEQEQIRRTEIMRKEEEERMKRQQEQEVYEKCRQQEKAILEIKELEGKKADLTRLMEHLNEEKLTYEHEVEKQEFTLQGFEESCKALTIDFETDAAIFRNMTQTHTEAKSQYEKTIAEIEKYTKDIHSLARETAAHSHEMLQLKSRYAANPQCMQLEEAKSQLAADIDHFTYEIQALKEVASNQDIFEAKACQLEKENSQKFSTLNSTLMVAAEEYMKKYNLVNTKGTALGMILLEKQYEALKNGQPLCAFPNYVPQSHSISENMKQTSLVNDFDQTVDPFANAAQYENSEQAFDPFNASSPLKNDEFEDPFKTSMSKTTSGDAWSLNEHVASKQPVDNFHNNTMVKENAGKEFGFDSNFNDGSTAYDPFLDTQPNKNGFSQEFGNDTSKFTATFEPENEYVAYIAMHDYSAPENEKDSISFKVNDKMFSKTSVTDGWIYGVLDNKVGYFPASFFEPLPGFHIDYILLSQIKSKFDTPKSNSFETNFQKKEELGFDNPIVAKDLASTPSMEPVFVEDMICEAKLLTPWKYEHLNENHVVKQGTILPVIDQLEMQTKVNHKGHVILIPKALLSIIESTKSAAPLSASVSKNRLSTSGSKNGLSTSVSKNGLSTTSTLNDLENNFTNTMSISDCKSKAKDVVDEVFNSSGVIASQEKHLIAIAQYDFEPRSNDELPFKKGDKLVVVDSTDGSWGRGFIESSADKTPFYFPLNFVKFQ</sequence>
<protein>
    <submittedName>
        <fullName evidence="2">EH domain-containing protein</fullName>
    </submittedName>
</protein>
<evidence type="ECO:0000313" key="2">
    <source>
        <dbReference type="WBParaSite" id="RSKR_0000822500.1"/>
    </source>
</evidence>